<dbReference type="OrthoDB" id="1957331at2"/>
<dbReference type="RefSeq" id="WP_144448661.1">
    <property type="nucleotide sequence ID" value="NZ_VLKZ01000001.1"/>
</dbReference>
<keyword evidence="4" id="KW-1185">Reference proteome</keyword>
<dbReference type="Proteomes" id="UP000315711">
    <property type="component" value="Unassembled WGS sequence"/>
</dbReference>
<reference evidence="3 4" key="1">
    <citation type="journal article" date="2015" name="Stand. Genomic Sci.">
        <title>Genomic Encyclopedia of Bacterial and Archaeal Type Strains, Phase III: the genomes of soil and plant-associated and newly described type strains.</title>
        <authorList>
            <person name="Whitman W.B."/>
            <person name="Woyke T."/>
            <person name="Klenk H.P."/>
            <person name="Zhou Y."/>
            <person name="Lilburn T.G."/>
            <person name="Beck B.J."/>
            <person name="De Vos P."/>
            <person name="Vandamme P."/>
            <person name="Eisen J.A."/>
            <person name="Garrity G."/>
            <person name="Hugenholtz P."/>
            <person name="Kyrpides N.C."/>
        </authorList>
    </citation>
    <scope>NUCLEOTIDE SEQUENCE [LARGE SCALE GENOMIC DNA]</scope>
    <source>
        <strain evidence="3 4">CGMCC 1.10116</strain>
    </source>
</reference>
<dbReference type="InterPro" id="IPR012854">
    <property type="entry name" value="Cu_amine_oxidase-like_N"/>
</dbReference>
<gene>
    <name evidence="3" type="ORF">IQ10_00256</name>
</gene>
<evidence type="ECO:0000256" key="1">
    <source>
        <dbReference type="SAM" id="SignalP"/>
    </source>
</evidence>
<comment type="caution">
    <text evidence="3">The sequence shown here is derived from an EMBL/GenBank/DDBJ whole genome shotgun (WGS) entry which is preliminary data.</text>
</comment>
<accession>A0A562QSW8</accession>
<evidence type="ECO:0000313" key="4">
    <source>
        <dbReference type="Proteomes" id="UP000315711"/>
    </source>
</evidence>
<feature type="domain" description="Copper amine oxidase-like N-terminal" evidence="2">
    <location>
        <begin position="35"/>
        <end position="143"/>
    </location>
</feature>
<sequence>MKRLVIWMMLVACLAMAFAPFQAAAATNSNVKIVIDGEALILDHASSAFVKNNRTLVPVRGVFEQLGLEVDWNASAKRATIKGEDLTIKMKLGSSQVVVNGQTITVDVPVAIKQNRLFIPLRFVVEEAGFTVDWNQAKRTVYLKKEQPGEIVSDTEAFLKDLIEANQNLTSYSGDFFIKQSMNMMGEEMEMDMNMQMDVVMDPFGLYQYMTMTMAEIDEEYISESYLTEAGFFVYDSAFDQWIQYDDSMYTDLLGMSESQMDPTAQFELMQSYMEDLKVYEQEDTYELHFEVSGEGFQDLLDFILNAPDLGLEEEALEDFNVDFDINSMSIVTVLDKKTLFPLSEKMDSDMTISVDGEEMHLVQHAQSSYSNHNEVEEIVIPQEVIHSAITFEEYLKLIEAEFGTEGDAEAELGLEFEVVLESAANHLINQ</sequence>
<dbReference type="SUPFAM" id="SSF55383">
    <property type="entry name" value="Copper amine oxidase, domain N"/>
    <property type="match status" value="1"/>
</dbReference>
<dbReference type="InterPro" id="IPR046720">
    <property type="entry name" value="DUF6612"/>
</dbReference>
<dbReference type="Pfam" id="PF20316">
    <property type="entry name" value="DUF6612"/>
    <property type="match status" value="1"/>
</dbReference>
<dbReference type="EMBL" id="VLKZ01000001">
    <property type="protein sequence ID" value="TWI59834.1"/>
    <property type="molecule type" value="Genomic_DNA"/>
</dbReference>
<evidence type="ECO:0000313" key="3">
    <source>
        <dbReference type="EMBL" id="TWI59834.1"/>
    </source>
</evidence>
<organism evidence="3 4">
    <name type="scientific">Halalkalibacter nanhaiisediminis</name>
    <dbReference type="NCBI Taxonomy" id="688079"/>
    <lineage>
        <taxon>Bacteria</taxon>
        <taxon>Bacillati</taxon>
        <taxon>Bacillota</taxon>
        <taxon>Bacilli</taxon>
        <taxon>Bacillales</taxon>
        <taxon>Bacillaceae</taxon>
        <taxon>Halalkalibacter</taxon>
    </lineage>
</organism>
<protein>
    <submittedName>
        <fullName evidence="3">Copper amine oxidase-like protein</fullName>
    </submittedName>
</protein>
<dbReference type="Pfam" id="PF07833">
    <property type="entry name" value="Cu_amine_oxidN1"/>
    <property type="match status" value="1"/>
</dbReference>
<dbReference type="Gene3D" id="3.30.457.10">
    <property type="entry name" value="Copper amine oxidase-like, N-terminal domain"/>
    <property type="match status" value="1"/>
</dbReference>
<evidence type="ECO:0000259" key="2">
    <source>
        <dbReference type="Pfam" id="PF07833"/>
    </source>
</evidence>
<proteinExistence type="predicted"/>
<dbReference type="AlphaFoldDB" id="A0A562QSW8"/>
<name>A0A562QSW8_9BACI</name>
<keyword evidence="1" id="KW-0732">Signal</keyword>
<feature type="signal peptide" evidence="1">
    <location>
        <begin position="1"/>
        <end position="25"/>
    </location>
</feature>
<dbReference type="InterPro" id="IPR036582">
    <property type="entry name" value="Mao_N_sf"/>
</dbReference>
<feature type="chain" id="PRO_5022098224" evidence="1">
    <location>
        <begin position="26"/>
        <end position="431"/>
    </location>
</feature>